<name>A0A401H2T2_9APHY</name>
<evidence type="ECO:0000256" key="1">
    <source>
        <dbReference type="SAM" id="MobiDB-lite"/>
    </source>
</evidence>
<sequence length="241" mass="26232">MRAGSWQNAHIDASRDSTSILKTLAHLSPPLALSSARPRPSLPVTQMLAGAHWPCLIYVGLRGEVLTHREGCGDRIAVFARVSQRTPDTPGGIVTSGEADVRSPSLHPLPPPVDIPWTCRPLPSKKCSPSMHSSSPPLSVLSERSKLYCVVTLPTQYHFESSRCATYTSAVVLDAVAPQRRWRGFNVHLENAYACRPPAPLPGGPPRRADPAVQSHPRPPPPVAPYNTQLPSHRTRRPSVQ</sequence>
<feature type="region of interest" description="Disordered" evidence="1">
    <location>
        <begin position="196"/>
        <end position="241"/>
    </location>
</feature>
<dbReference type="AlphaFoldDB" id="A0A401H2T2"/>
<gene>
    <name evidence="2" type="ORF">SCP_1401390</name>
</gene>
<dbReference type="Proteomes" id="UP000287166">
    <property type="component" value="Unassembled WGS sequence"/>
</dbReference>
<reference evidence="2 3" key="1">
    <citation type="journal article" date="2018" name="Sci. Rep.">
        <title>Genome sequence of the cauliflower mushroom Sparassis crispa (Hanabiratake) and its association with beneficial usage.</title>
        <authorList>
            <person name="Kiyama R."/>
            <person name="Furutani Y."/>
            <person name="Kawaguchi K."/>
            <person name="Nakanishi T."/>
        </authorList>
    </citation>
    <scope>NUCLEOTIDE SEQUENCE [LARGE SCALE GENOMIC DNA]</scope>
</reference>
<protein>
    <submittedName>
        <fullName evidence="2">Uncharacterized protein</fullName>
    </submittedName>
</protein>
<evidence type="ECO:0000313" key="2">
    <source>
        <dbReference type="EMBL" id="GBE88734.1"/>
    </source>
</evidence>
<dbReference type="RefSeq" id="XP_027619647.1">
    <property type="nucleotide sequence ID" value="XM_027763846.1"/>
</dbReference>
<feature type="region of interest" description="Disordered" evidence="1">
    <location>
        <begin position="88"/>
        <end position="107"/>
    </location>
</feature>
<dbReference type="InParanoid" id="A0A401H2T2"/>
<proteinExistence type="predicted"/>
<keyword evidence="3" id="KW-1185">Reference proteome</keyword>
<evidence type="ECO:0000313" key="3">
    <source>
        <dbReference type="Proteomes" id="UP000287166"/>
    </source>
</evidence>
<organism evidence="2 3">
    <name type="scientific">Sparassis crispa</name>
    <dbReference type="NCBI Taxonomy" id="139825"/>
    <lineage>
        <taxon>Eukaryota</taxon>
        <taxon>Fungi</taxon>
        <taxon>Dikarya</taxon>
        <taxon>Basidiomycota</taxon>
        <taxon>Agaricomycotina</taxon>
        <taxon>Agaricomycetes</taxon>
        <taxon>Polyporales</taxon>
        <taxon>Sparassidaceae</taxon>
        <taxon>Sparassis</taxon>
    </lineage>
</organism>
<comment type="caution">
    <text evidence="2">The sequence shown here is derived from an EMBL/GenBank/DDBJ whole genome shotgun (WGS) entry which is preliminary data.</text>
</comment>
<dbReference type="GeneID" id="38785651"/>
<dbReference type="EMBL" id="BFAD01000014">
    <property type="protein sequence ID" value="GBE88734.1"/>
    <property type="molecule type" value="Genomic_DNA"/>
</dbReference>
<accession>A0A401H2T2</accession>